<dbReference type="PROSITE" id="PS00086">
    <property type="entry name" value="CYTOCHROME_P450"/>
    <property type="match status" value="1"/>
</dbReference>
<keyword evidence="9" id="KW-1185">Reference proteome</keyword>
<dbReference type="SUPFAM" id="SSF48264">
    <property type="entry name" value="Cytochrome P450"/>
    <property type="match status" value="1"/>
</dbReference>
<dbReference type="AlphaFoldDB" id="A0A395NVU2"/>
<keyword evidence="7" id="KW-0472">Membrane</keyword>
<dbReference type="Gene3D" id="1.10.630.10">
    <property type="entry name" value="Cytochrome P450"/>
    <property type="match status" value="1"/>
</dbReference>
<dbReference type="InterPro" id="IPR050121">
    <property type="entry name" value="Cytochrome_P450_monoxygenase"/>
</dbReference>
<dbReference type="GO" id="GO:0016705">
    <property type="term" value="F:oxidoreductase activity, acting on paired donors, with incorporation or reduction of molecular oxygen"/>
    <property type="evidence" value="ECO:0007669"/>
    <property type="project" value="InterPro"/>
</dbReference>
<dbReference type="GO" id="GO:0005506">
    <property type="term" value="F:iron ion binding"/>
    <property type="evidence" value="ECO:0007669"/>
    <property type="project" value="InterPro"/>
</dbReference>
<sequence>MIERIGSVSLWEGALYAALLYGVYIVGMSMYRLTLHPLASFPGPKLAAVSYLYEIWYDMILGGRYTSQIGKLHKIYGPVVRINPDELHCNDPKFLDTLYPSGVKNREKVMHWINAFPSNLHEAMTFTRDHQLHRKRRATLIKFFSRSRILKLQDTIQVRVHKLCDKLLASRGQGELGAVKVYSTFATDIISDYLYGWSFNFLDKAGWDANYLASMEMLESMAFINRHIPFVRDLQPHIPPWAVRPFSSDMSKAMQDMMVNIPNEIDRIKGLDNKDLEKQRETVFSSMLQSDLPASEKSTERLAADAAVLLNAGTDTTARALSVLTFYLLDQPMICDKVRTELKTVVEDPTQLPPWEALEKLPYLSSVILEGIRLSHGVTGRMPRIAPDEDMVYKGVWNSSDVTYVIPRGWAIGTSSPLIHTHESIFPQPLEFIPERWLDEKKQRRRDLESYIMSFGKGSRICLGMQLAHCQLYIAVSALVLRVMPHMELYKTTKEDAEYDHDGILARPRPGSKGGATYSDSPFGGLAFTVNQVT</sequence>
<dbReference type="PRINTS" id="PR00385">
    <property type="entry name" value="P450"/>
</dbReference>
<evidence type="ECO:0000256" key="7">
    <source>
        <dbReference type="SAM" id="Phobius"/>
    </source>
</evidence>
<evidence type="ECO:0000313" key="9">
    <source>
        <dbReference type="Proteomes" id="UP000266272"/>
    </source>
</evidence>
<comment type="caution">
    <text evidence="8">The sequence shown here is derived from an EMBL/GenBank/DDBJ whole genome shotgun (WGS) entry which is preliminary data.</text>
</comment>
<evidence type="ECO:0000256" key="4">
    <source>
        <dbReference type="ARBA" id="ARBA00023004"/>
    </source>
</evidence>
<dbReference type="InterPro" id="IPR002401">
    <property type="entry name" value="Cyt_P450_E_grp-I"/>
</dbReference>
<evidence type="ECO:0000256" key="3">
    <source>
        <dbReference type="ARBA" id="ARBA00022723"/>
    </source>
</evidence>
<feature type="transmembrane region" description="Helical" evidence="7">
    <location>
        <begin position="13"/>
        <end position="31"/>
    </location>
</feature>
<comment type="cofactor">
    <cofactor evidence="1 5">
        <name>heme</name>
        <dbReference type="ChEBI" id="CHEBI:30413"/>
    </cofactor>
</comment>
<comment type="similarity">
    <text evidence="6">Belongs to the cytochrome P450 family.</text>
</comment>
<keyword evidence="6" id="KW-0560">Oxidoreductase</keyword>
<evidence type="ECO:0000256" key="5">
    <source>
        <dbReference type="PIRSR" id="PIRSR602401-1"/>
    </source>
</evidence>
<dbReference type="PANTHER" id="PTHR24305">
    <property type="entry name" value="CYTOCHROME P450"/>
    <property type="match status" value="1"/>
</dbReference>
<dbReference type="CDD" id="cd11062">
    <property type="entry name" value="CYP58-like"/>
    <property type="match status" value="1"/>
</dbReference>
<evidence type="ECO:0000256" key="6">
    <source>
        <dbReference type="RuleBase" id="RU000461"/>
    </source>
</evidence>
<keyword evidence="7" id="KW-0812">Transmembrane</keyword>
<dbReference type="EMBL" id="PXOA01000125">
    <property type="protein sequence ID" value="RFU80113.1"/>
    <property type="molecule type" value="Genomic_DNA"/>
</dbReference>
<keyword evidence="2 5" id="KW-0349">Heme</keyword>
<dbReference type="GO" id="GO:0020037">
    <property type="term" value="F:heme binding"/>
    <property type="evidence" value="ECO:0007669"/>
    <property type="project" value="InterPro"/>
</dbReference>
<proteinExistence type="inferred from homology"/>
<dbReference type="GO" id="GO:0004497">
    <property type="term" value="F:monooxygenase activity"/>
    <property type="evidence" value="ECO:0007669"/>
    <property type="project" value="UniProtKB-KW"/>
</dbReference>
<evidence type="ECO:0000256" key="2">
    <source>
        <dbReference type="ARBA" id="ARBA00022617"/>
    </source>
</evidence>
<reference evidence="8 9" key="1">
    <citation type="journal article" date="2018" name="PLoS Pathog.">
        <title>Evolution of structural diversity of trichothecenes, a family of toxins produced by plant pathogenic and entomopathogenic fungi.</title>
        <authorList>
            <person name="Proctor R.H."/>
            <person name="McCormick S.P."/>
            <person name="Kim H.S."/>
            <person name="Cardoza R.E."/>
            <person name="Stanley A.M."/>
            <person name="Lindo L."/>
            <person name="Kelly A."/>
            <person name="Brown D.W."/>
            <person name="Lee T."/>
            <person name="Vaughan M.M."/>
            <person name="Alexander N.J."/>
            <person name="Busman M."/>
            <person name="Gutierrez S."/>
        </authorList>
    </citation>
    <scope>NUCLEOTIDE SEQUENCE [LARGE SCALE GENOMIC DNA]</scope>
    <source>
        <strain evidence="8 9">IBT 40837</strain>
    </source>
</reference>
<evidence type="ECO:0000313" key="8">
    <source>
        <dbReference type="EMBL" id="RFU80113.1"/>
    </source>
</evidence>
<dbReference type="OrthoDB" id="3945418at2759"/>
<accession>A0A395NVU2</accession>
<keyword evidence="3 5" id="KW-0479">Metal-binding</keyword>
<protein>
    <submittedName>
        <fullName evidence="8">Cytochrome p450</fullName>
    </submittedName>
</protein>
<keyword evidence="4 5" id="KW-0408">Iron</keyword>
<dbReference type="InterPro" id="IPR001128">
    <property type="entry name" value="Cyt_P450"/>
</dbReference>
<feature type="binding site" description="axial binding residue" evidence="5">
    <location>
        <position position="462"/>
    </location>
    <ligand>
        <name>heme</name>
        <dbReference type="ChEBI" id="CHEBI:30413"/>
    </ligand>
    <ligandPart>
        <name>Fe</name>
        <dbReference type="ChEBI" id="CHEBI:18248"/>
    </ligandPart>
</feature>
<keyword evidence="7" id="KW-1133">Transmembrane helix</keyword>
<dbReference type="InterPro" id="IPR036396">
    <property type="entry name" value="Cyt_P450_sf"/>
</dbReference>
<dbReference type="Proteomes" id="UP000266272">
    <property type="component" value="Unassembled WGS sequence"/>
</dbReference>
<dbReference type="PRINTS" id="PR00463">
    <property type="entry name" value="EP450I"/>
</dbReference>
<name>A0A395NVU2_TRIAR</name>
<gene>
    <name evidence="8" type="ORF">TARUN_2119</name>
</gene>
<organism evidence="8 9">
    <name type="scientific">Trichoderma arundinaceum</name>
    <dbReference type="NCBI Taxonomy" id="490622"/>
    <lineage>
        <taxon>Eukaryota</taxon>
        <taxon>Fungi</taxon>
        <taxon>Dikarya</taxon>
        <taxon>Ascomycota</taxon>
        <taxon>Pezizomycotina</taxon>
        <taxon>Sordariomycetes</taxon>
        <taxon>Hypocreomycetidae</taxon>
        <taxon>Hypocreales</taxon>
        <taxon>Hypocreaceae</taxon>
        <taxon>Trichoderma</taxon>
    </lineage>
</organism>
<dbReference type="InterPro" id="IPR017972">
    <property type="entry name" value="Cyt_P450_CS"/>
</dbReference>
<dbReference type="PANTHER" id="PTHR24305:SF147">
    <property type="entry name" value="P450, PUTATIVE (EUROFUNG)-RELATED"/>
    <property type="match status" value="1"/>
</dbReference>
<keyword evidence="6" id="KW-0503">Monooxygenase</keyword>
<dbReference type="Pfam" id="PF00067">
    <property type="entry name" value="p450"/>
    <property type="match status" value="1"/>
</dbReference>
<dbReference type="STRING" id="490622.A0A395NVU2"/>
<evidence type="ECO:0000256" key="1">
    <source>
        <dbReference type="ARBA" id="ARBA00001971"/>
    </source>
</evidence>